<dbReference type="STRING" id="337097.BHF71_06345"/>
<dbReference type="InterPro" id="IPR026838">
    <property type="entry name" value="YheC/D"/>
</dbReference>
<gene>
    <name evidence="1" type="ORF">BHF71_06345</name>
</gene>
<evidence type="ECO:0000313" key="1">
    <source>
        <dbReference type="EMBL" id="OEG00062.1"/>
    </source>
</evidence>
<sequence>MNSITVKLKIQKSRSNKIYLPNHILQKLNLKHNQSIPIYFGLTSSKVATIRGFNSHSNIIVITSSLMEKLLLPYKKDIMIKKEQDGLRIGPIIGIYTTDYTGKKFSNDPSNKHPFGFFFKNLLSSETKYPVYYFVFTPEEIDWGKKTIHGYFYRKNYWQKITVPFPDVVYNRIPNRSVEKKPSISNFKQTYLNFGGKMFNPGFFNKWDMYQILVQEPDTVKYIPETYMKPSFSIFKDMLKRHSIVYLKPANGSLGLGIYKVNRKSNSYLIQYRVGSKNFAVSFKKITSAYKYIFQHKKPQYYLIQQGINLIKYHQNPVDFRIQLHKDSLNQWQVIAIGAKVAGKGSVTTHLRTGGKMIDSLNYLEKVYGNNTYKILREINNMAILIARTVEEKLGSPVGELGLDVGIDTNNRIWLFEVNSKPGRSIFKHPSLKDARNKSSNKLLEYAMYLSRFTTKHSPPSKEAL</sequence>
<keyword evidence="2" id="KW-1185">Reference proteome</keyword>
<protein>
    <recommendedName>
        <fullName evidence="3">ATP-grasp domain-containing protein</fullName>
    </recommendedName>
</protein>
<name>A0A1D2YWM7_9BACI</name>
<dbReference type="Gene3D" id="3.30.470.20">
    <property type="entry name" value="ATP-grasp fold, B domain"/>
    <property type="match status" value="1"/>
</dbReference>
<dbReference type="EMBL" id="MIJF01000008">
    <property type="protein sequence ID" value="OEG00062.1"/>
    <property type="molecule type" value="Genomic_DNA"/>
</dbReference>
<dbReference type="AlphaFoldDB" id="A0A1D2YWM7"/>
<evidence type="ECO:0008006" key="3">
    <source>
        <dbReference type="Google" id="ProtNLM"/>
    </source>
</evidence>
<dbReference type="SUPFAM" id="SSF56059">
    <property type="entry name" value="Glutathione synthetase ATP-binding domain-like"/>
    <property type="match status" value="1"/>
</dbReference>
<evidence type="ECO:0000313" key="2">
    <source>
        <dbReference type="Proteomes" id="UP000243739"/>
    </source>
</evidence>
<dbReference type="OrthoDB" id="7869153at2"/>
<reference evidence="1 2" key="1">
    <citation type="submission" date="2016-09" db="EMBL/GenBank/DDBJ databases">
        <title>Draft genome sequence for the type strain of Vulcanibacillus modesticaldus BR, a strictly anaerobic, moderately thermophilic, and nitrate-reducing bacterium from deep sea-hydrothermal vents of the Mid-Atlantic Ridge.</title>
        <authorList>
            <person name="Abin C.A."/>
            <person name="Hollibaugh J.T."/>
        </authorList>
    </citation>
    <scope>NUCLEOTIDE SEQUENCE [LARGE SCALE GENOMIC DNA]</scope>
    <source>
        <strain evidence="1 2">BR</strain>
    </source>
</reference>
<dbReference type="Pfam" id="PF14398">
    <property type="entry name" value="ATPgrasp_YheCD"/>
    <property type="match status" value="1"/>
</dbReference>
<dbReference type="Proteomes" id="UP000243739">
    <property type="component" value="Unassembled WGS sequence"/>
</dbReference>
<proteinExistence type="predicted"/>
<dbReference type="RefSeq" id="WP_069656034.1">
    <property type="nucleotide sequence ID" value="NZ_MIJF01000008.1"/>
</dbReference>
<accession>A0A1D2YWM7</accession>
<comment type="caution">
    <text evidence="1">The sequence shown here is derived from an EMBL/GenBank/DDBJ whole genome shotgun (WGS) entry which is preliminary data.</text>
</comment>
<organism evidence="1 2">
    <name type="scientific">Vulcanibacillus modesticaldus</name>
    <dbReference type="NCBI Taxonomy" id="337097"/>
    <lineage>
        <taxon>Bacteria</taxon>
        <taxon>Bacillati</taxon>
        <taxon>Bacillota</taxon>
        <taxon>Bacilli</taxon>
        <taxon>Bacillales</taxon>
        <taxon>Bacillaceae</taxon>
        <taxon>Vulcanibacillus</taxon>
    </lineage>
</organism>